<sequence length="143" mass="16885">MFTQHLKNSIAFRFYLNKLSFCSMFHWDYKQDKLVLSSGTIYYIWLAYIATWDLLFLPAFFLTTYYDFYQIGETIDIIGMDEEKQVAIVFYVLDMGLAGYLTLFFGSMLQQDRLECKNFINACFDLDEELSDESNNLHGSRSK</sequence>
<organism evidence="2 3">
    <name type="scientific">Orchesella dallaii</name>
    <dbReference type="NCBI Taxonomy" id="48710"/>
    <lineage>
        <taxon>Eukaryota</taxon>
        <taxon>Metazoa</taxon>
        <taxon>Ecdysozoa</taxon>
        <taxon>Arthropoda</taxon>
        <taxon>Hexapoda</taxon>
        <taxon>Collembola</taxon>
        <taxon>Entomobryomorpha</taxon>
        <taxon>Entomobryoidea</taxon>
        <taxon>Orchesellidae</taxon>
        <taxon>Orchesellinae</taxon>
        <taxon>Orchesella</taxon>
    </lineage>
</organism>
<name>A0ABP1Q116_9HEXA</name>
<feature type="transmembrane region" description="Helical" evidence="1">
    <location>
        <begin position="41"/>
        <end position="66"/>
    </location>
</feature>
<dbReference type="Proteomes" id="UP001642540">
    <property type="component" value="Unassembled WGS sequence"/>
</dbReference>
<evidence type="ECO:0000256" key="1">
    <source>
        <dbReference type="SAM" id="Phobius"/>
    </source>
</evidence>
<keyword evidence="1" id="KW-0812">Transmembrane</keyword>
<keyword evidence="1" id="KW-0472">Membrane</keyword>
<comment type="caution">
    <text evidence="2">The sequence shown here is derived from an EMBL/GenBank/DDBJ whole genome shotgun (WGS) entry which is preliminary data.</text>
</comment>
<evidence type="ECO:0000313" key="2">
    <source>
        <dbReference type="EMBL" id="CAL8084961.1"/>
    </source>
</evidence>
<reference evidence="2 3" key="1">
    <citation type="submission" date="2024-08" db="EMBL/GenBank/DDBJ databases">
        <authorList>
            <person name="Cucini C."/>
            <person name="Frati F."/>
        </authorList>
    </citation>
    <scope>NUCLEOTIDE SEQUENCE [LARGE SCALE GENOMIC DNA]</scope>
</reference>
<gene>
    <name evidence="2" type="ORF">ODALV1_LOCUS5961</name>
</gene>
<feature type="transmembrane region" description="Helical" evidence="1">
    <location>
        <begin position="86"/>
        <end position="109"/>
    </location>
</feature>
<dbReference type="EMBL" id="CAXLJM020000019">
    <property type="protein sequence ID" value="CAL8084961.1"/>
    <property type="molecule type" value="Genomic_DNA"/>
</dbReference>
<evidence type="ECO:0000313" key="3">
    <source>
        <dbReference type="Proteomes" id="UP001642540"/>
    </source>
</evidence>
<keyword evidence="1" id="KW-1133">Transmembrane helix</keyword>
<protein>
    <submittedName>
        <fullName evidence="2">Uncharacterized protein</fullName>
    </submittedName>
</protein>
<accession>A0ABP1Q116</accession>
<proteinExistence type="predicted"/>
<keyword evidence="3" id="KW-1185">Reference proteome</keyword>